<keyword evidence="2" id="KW-0233">DNA recombination</keyword>
<proteinExistence type="inferred from homology"/>
<protein>
    <recommendedName>
        <fullName evidence="2 3">Single-stranded DNA-binding protein</fullName>
        <shortName evidence="2">SSB</shortName>
    </recommendedName>
</protein>
<dbReference type="NCBIfam" id="TIGR00621">
    <property type="entry name" value="ssb"/>
    <property type="match status" value="1"/>
</dbReference>
<dbReference type="PANTHER" id="PTHR10302:SF27">
    <property type="entry name" value="SINGLE-STRANDED DNA-BINDING PROTEIN"/>
    <property type="match status" value="1"/>
</dbReference>
<gene>
    <name evidence="5" type="ORF">HXM94_07285</name>
    <name evidence="7" type="ORF">NM222_04580</name>
    <name evidence="6" type="ORF">NND69_04545</name>
    <name evidence="4" type="ORF">NW74_03425</name>
</gene>
<reference evidence="5" key="2">
    <citation type="submission" date="2020-04" db="EMBL/GenBank/DDBJ databases">
        <title>Deep metagenomics examines the oral microbiome during advanced dental caries in children, revealing novel taxa and co-occurrences with host molecules.</title>
        <authorList>
            <person name="Baker J.L."/>
            <person name="Morton J.T."/>
            <person name="Dinis M."/>
            <person name="Alvarez R."/>
            <person name="Tran N.C."/>
            <person name="Knight R."/>
            <person name="Edlund A."/>
        </authorList>
    </citation>
    <scope>NUCLEOTIDE SEQUENCE</scope>
    <source>
        <strain evidence="5">JCVI_23_bin.11</strain>
    </source>
</reference>
<reference evidence="6" key="3">
    <citation type="submission" date="2022-07" db="EMBL/GenBank/DDBJ databases">
        <title>Parvimonas micra travels from the subgingival sulcus of the human oral cavity to the colorectal adenocarcinoma.</title>
        <authorList>
            <person name="Conde-Perez K."/>
            <person name="Buetas E."/>
            <person name="Aja-Macaya P."/>
            <person name="Martin-De Arribas E."/>
            <person name="Iglesias-Corras I."/>
            <person name="Trigo-Tasende N."/>
            <person name="Nasser-Ali M."/>
            <person name="Estevez L.S."/>
            <person name="Rumbo-Feal S."/>
            <person name="Otero-Alen B."/>
            <person name="Noguera J.F."/>
            <person name="Concha A."/>
            <person name="Pardinas-Lopez S."/>
            <person name="Carda-Dieguez M."/>
            <person name="Gomez-Randulfe I."/>
            <person name="Martinez-Lago N."/>
            <person name="Ladra S."/>
            <person name="Aparicio L.A."/>
            <person name="Bou G."/>
            <person name="Mira A."/>
            <person name="Vallejo J.A."/>
            <person name="Poza M."/>
        </authorList>
    </citation>
    <scope>NUCLEOTIDE SEQUENCE</scope>
    <source>
        <strain evidence="7">PM102KC-G-1</strain>
        <strain evidence="6">PM79KC-AC-4</strain>
    </source>
</reference>
<evidence type="ECO:0000313" key="8">
    <source>
        <dbReference type="Proteomes" id="UP000031386"/>
    </source>
</evidence>
<evidence type="ECO:0000256" key="1">
    <source>
        <dbReference type="ARBA" id="ARBA00023125"/>
    </source>
</evidence>
<dbReference type="GO" id="GO:0006281">
    <property type="term" value="P:DNA repair"/>
    <property type="evidence" value="ECO:0007669"/>
    <property type="project" value="UniProtKB-UniRule"/>
</dbReference>
<dbReference type="EMBL" id="JABZRE010000036">
    <property type="protein sequence ID" value="MBF1307561.1"/>
    <property type="molecule type" value="Genomic_DNA"/>
</dbReference>
<dbReference type="Gene3D" id="2.40.50.140">
    <property type="entry name" value="Nucleic acid-binding proteins"/>
    <property type="match status" value="1"/>
</dbReference>
<evidence type="ECO:0000313" key="4">
    <source>
        <dbReference type="EMBL" id="AIZ36453.1"/>
    </source>
</evidence>
<evidence type="ECO:0000313" key="6">
    <source>
        <dbReference type="EMBL" id="MCZ7407635.1"/>
    </source>
</evidence>
<dbReference type="Proteomes" id="UP000031386">
    <property type="component" value="Chromosome"/>
</dbReference>
<dbReference type="Proteomes" id="UP000758611">
    <property type="component" value="Unassembled WGS sequence"/>
</dbReference>
<feature type="short sequence motif" description="Important for interaction with partner proteins" evidence="2">
    <location>
        <begin position="145"/>
        <end position="150"/>
    </location>
</feature>
<dbReference type="InterPro" id="IPR012340">
    <property type="entry name" value="NA-bd_OB-fold"/>
</dbReference>
<accession>A0A0B4S0X3</accession>
<keyword evidence="1 2" id="KW-0238">DNA-binding</keyword>
<dbReference type="GO" id="GO:0003697">
    <property type="term" value="F:single-stranded DNA binding"/>
    <property type="evidence" value="ECO:0007669"/>
    <property type="project" value="UniProtKB-UniRule"/>
</dbReference>
<sequence length="150" mass="16839">MNSVILIGRLIKDPELRYTQASGSSYARFTIAVDKGMSKEKKQELEAKGQQTADFINIVVWGKQAENCQKYLQKGRNVAIQGRLQSGSYTAQDGTRRFVTEVWAERVQFIDWGDRAQKPAATQGFGSFDTGMDDGFDLPFQDASDEEIPF</sequence>
<evidence type="ECO:0000313" key="5">
    <source>
        <dbReference type="EMBL" id="MBF1307561.1"/>
    </source>
</evidence>
<keyword evidence="2" id="KW-0234">DNA repair</keyword>
<dbReference type="GO" id="GO:0006260">
    <property type="term" value="P:DNA replication"/>
    <property type="evidence" value="ECO:0007669"/>
    <property type="project" value="UniProtKB-UniRule"/>
</dbReference>
<comment type="subunit">
    <text evidence="2">Homotetramer.</text>
</comment>
<dbReference type="OrthoDB" id="9809878at2"/>
<dbReference type="GO" id="GO:0006310">
    <property type="term" value="P:DNA recombination"/>
    <property type="evidence" value="ECO:0007669"/>
    <property type="project" value="UniProtKB-UniRule"/>
</dbReference>
<dbReference type="HAMAP" id="MF_00984">
    <property type="entry name" value="SSB"/>
    <property type="match status" value="1"/>
</dbReference>
<evidence type="ECO:0000256" key="2">
    <source>
        <dbReference type="HAMAP-Rule" id="MF_00984"/>
    </source>
</evidence>
<keyword evidence="2" id="KW-0227">DNA damage</keyword>
<dbReference type="Proteomes" id="UP001141458">
    <property type="component" value="Unassembled WGS sequence"/>
</dbReference>
<dbReference type="CDD" id="cd04496">
    <property type="entry name" value="SSB_OBF"/>
    <property type="match status" value="1"/>
</dbReference>
<comment type="caution">
    <text evidence="2">Lacks conserved residue(s) required for the propagation of feature annotation.</text>
</comment>
<dbReference type="KEGG" id="pmic:NW74_03425"/>
<dbReference type="EMBL" id="CP101412">
    <property type="protein sequence ID" value="WBB30257.1"/>
    <property type="molecule type" value="Genomic_DNA"/>
</dbReference>
<dbReference type="GeneID" id="93384168"/>
<comment type="function">
    <text evidence="2">Plays an important role in DNA replication, recombination and repair. Binds to ssDNA and to an array of partner proteins to recruit them to their sites of action during DNA metabolism.</text>
</comment>
<dbReference type="InterPro" id="IPR000424">
    <property type="entry name" value="Primosome_PriB/ssb"/>
</dbReference>
<dbReference type="AlphaFoldDB" id="A0A0B4S0X3"/>
<keyword evidence="2" id="KW-0235">DNA replication</keyword>
<organism evidence="4 8">
    <name type="scientific">Parvimonas micra</name>
    <dbReference type="NCBI Taxonomy" id="33033"/>
    <lineage>
        <taxon>Bacteria</taxon>
        <taxon>Bacillati</taxon>
        <taxon>Bacillota</taxon>
        <taxon>Tissierellia</taxon>
        <taxon>Tissierellales</taxon>
        <taxon>Peptoniphilaceae</taxon>
        <taxon>Parvimonas</taxon>
    </lineage>
</organism>
<dbReference type="PANTHER" id="PTHR10302">
    <property type="entry name" value="SINGLE-STRANDED DNA-BINDING PROTEIN"/>
    <property type="match status" value="1"/>
</dbReference>
<dbReference type="Pfam" id="PF00436">
    <property type="entry name" value="SSB"/>
    <property type="match status" value="1"/>
</dbReference>
<dbReference type="SUPFAM" id="SSF50249">
    <property type="entry name" value="Nucleic acid-binding proteins"/>
    <property type="match status" value="1"/>
</dbReference>
<dbReference type="RefSeq" id="WP_004833474.1">
    <property type="nucleotide sequence ID" value="NZ_BHYQ01000003.1"/>
</dbReference>
<name>A0A0B4S0X3_9FIRM</name>
<dbReference type="PROSITE" id="PS50935">
    <property type="entry name" value="SSB"/>
    <property type="match status" value="1"/>
</dbReference>
<dbReference type="GO" id="GO:0009295">
    <property type="term" value="C:nucleoid"/>
    <property type="evidence" value="ECO:0007669"/>
    <property type="project" value="TreeGrafter"/>
</dbReference>
<dbReference type="InterPro" id="IPR011344">
    <property type="entry name" value="ssDNA-bd"/>
</dbReference>
<reference evidence="4 8" key="1">
    <citation type="submission" date="2014-10" db="EMBL/GenBank/DDBJ databases">
        <title>Complete genome sequence of Parvimonas micra KCOM 1535 (= ChDC B708).</title>
        <authorList>
            <person name="Kook J.-K."/>
            <person name="Park S.-N."/>
            <person name="Lim Y.K."/>
            <person name="Roh H."/>
        </authorList>
    </citation>
    <scope>NUCLEOTIDE SEQUENCE [LARGE SCALE GENOMIC DNA]</scope>
    <source>
        <strain evidence="4">KCOM 1535</strain>
        <strain evidence="8">KCOM 1535 / ChDC B708</strain>
    </source>
</reference>
<dbReference type="Proteomes" id="UP001210690">
    <property type="component" value="Chromosome"/>
</dbReference>
<dbReference type="STRING" id="33033.NW74_03425"/>
<dbReference type="EMBL" id="JANDZV010000003">
    <property type="protein sequence ID" value="MCZ7407635.1"/>
    <property type="molecule type" value="Genomic_DNA"/>
</dbReference>
<keyword evidence="8" id="KW-1185">Reference proteome</keyword>
<evidence type="ECO:0000256" key="3">
    <source>
        <dbReference type="RuleBase" id="RU000524"/>
    </source>
</evidence>
<dbReference type="EMBL" id="CP009761">
    <property type="protein sequence ID" value="AIZ36453.1"/>
    <property type="molecule type" value="Genomic_DNA"/>
</dbReference>
<evidence type="ECO:0000313" key="7">
    <source>
        <dbReference type="EMBL" id="WBB30257.1"/>
    </source>
</evidence>